<dbReference type="KEGG" id="soy:115884301"/>
<evidence type="ECO:0000256" key="1">
    <source>
        <dbReference type="ARBA" id="ARBA00013260"/>
    </source>
</evidence>
<evidence type="ECO:0000256" key="2">
    <source>
        <dbReference type="ARBA" id="ARBA00038225"/>
    </source>
</evidence>
<keyword evidence="7" id="KW-0378">Hydrolase</keyword>
<dbReference type="SUPFAM" id="SSF110916">
    <property type="entry name" value="Peptidyl-tRNA hydrolase domain-like"/>
    <property type="match status" value="1"/>
</dbReference>
<dbReference type="GO" id="GO:0016150">
    <property type="term" value="F:translation release factor activity, codon nonspecific"/>
    <property type="evidence" value="ECO:0007669"/>
    <property type="project" value="TreeGrafter"/>
</dbReference>
<evidence type="ECO:0000256" key="4">
    <source>
        <dbReference type="ARBA" id="ARBA00041531"/>
    </source>
</evidence>
<evidence type="ECO:0000256" key="3">
    <source>
        <dbReference type="ARBA" id="ARBA00039441"/>
    </source>
</evidence>
<dbReference type="OrthoDB" id="270639at2759"/>
<gene>
    <name evidence="7" type="primary">LOC115884301</name>
</gene>
<name>A0A6J2Y642_SITOR</name>
<dbReference type="NCBIfam" id="NF006718">
    <property type="entry name" value="PRK09256.1"/>
    <property type="match status" value="1"/>
</dbReference>
<evidence type="ECO:0000259" key="5">
    <source>
        <dbReference type="PROSITE" id="PS00745"/>
    </source>
</evidence>
<dbReference type="Gene3D" id="3.30.160.20">
    <property type="match status" value="1"/>
</dbReference>
<dbReference type="InterPro" id="IPR000352">
    <property type="entry name" value="Pep_chain_release_fac_I"/>
</dbReference>
<dbReference type="RefSeq" id="XP_030758701.1">
    <property type="nucleotide sequence ID" value="XM_030902841.1"/>
</dbReference>
<dbReference type="InterPro" id="IPR052104">
    <property type="entry name" value="Mito_Release_Factor_mL62"/>
</dbReference>
<dbReference type="PANTHER" id="PTHR11075">
    <property type="entry name" value="PEPTIDE CHAIN RELEASE FACTOR"/>
    <property type="match status" value="1"/>
</dbReference>
<dbReference type="EC" id="3.1.1.29" evidence="1"/>
<comment type="similarity">
    <text evidence="2">Belongs to the prokaryotic/mitochondrial release factor family. Mitochondrion-specific ribosomal protein mL62 subfamily.</text>
</comment>
<evidence type="ECO:0000313" key="6">
    <source>
        <dbReference type="Proteomes" id="UP000504635"/>
    </source>
</evidence>
<dbReference type="GO" id="GO:0005762">
    <property type="term" value="C:mitochondrial large ribosomal subunit"/>
    <property type="evidence" value="ECO:0007669"/>
    <property type="project" value="TreeGrafter"/>
</dbReference>
<sequence>MSILPNILNKSVSFTRTFARSIAYKSAISLSNLYPQSSLKLTTVEKPIFEEGVDFNGVVPMDQLDITYSRSSGPGGQNVNKVNTKVDVRFHLESANWLSDKVKSKVLEKYHSKLTKEGNLVFRSDLTRSQQLNLADCLQKIRKCIRESLYVKPEPSPETEEKIRRNAEKANRERLAFKRERGLVKRLRQGLDY</sequence>
<organism evidence="6 7">
    <name type="scientific">Sitophilus oryzae</name>
    <name type="common">Rice weevil</name>
    <name type="synonym">Curculio oryzae</name>
    <dbReference type="NCBI Taxonomy" id="7048"/>
    <lineage>
        <taxon>Eukaryota</taxon>
        <taxon>Metazoa</taxon>
        <taxon>Ecdysozoa</taxon>
        <taxon>Arthropoda</taxon>
        <taxon>Hexapoda</taxon>
        <taxon>Insecta</taxon>
        <taxon>Pterygota</taxon>
        <taxon>Neoptera</taxon>
        <taxon>Endopterygota</taxon>
        <taxon>Coleoptera</taxon>
        <taxon>Polyphaga</taxon>
        <taxon>Cucujiformia</taxon>
        <taxon>Curculionidae</taxon>
        <taxon>Dryophthorinae</taxon>
        <taxon>Sitophilus</taxon>
    </lineage>
</organism>
<dbReference type="GO" id="GO:0070126">
    <property type="term" value="P:mitochondrial translational termination"/>
    <property type="evidence" value="ECO:0007669"/>
    <property type="project" value="TreeGrafter"/>
</dbReference>
<dbReference type="Pfam" id="PF00472">
    <property type="entry name" value="RF-1"/>
    <property type="match status" value="1"/>
</dbReference>
<feature type="domain" description="Prokaryotic-type class I peptide chain release factors" evidence="5">
    <location>
        <begin position="70"/>
        <end position="86"/>
    </location>
</feature>
<protein>
    <recommendedName>
        <fullName evidence="3">Large ribosomal subunit protein mL62</fullName>
        <ecNumber evidence="1">3.1.1.29</ecNumber>
    </recommendedName>
    <alternativeName>
        <fullName evidence="4">Peptidyl-tRNA hydrolase ICT1, mitochondrial</fullName>
    </alternativeName>
</protein>
<dbReference type="Proteomes" id="UP000504635">
    <property type="component" value="Unplaced"/>
</dbReference>
<proteinExistence type="inferred from homology"/>
<evidence type="ECO:0000313" key="7">
    <source>
        <dbReference type="RefSeq" id="XP_030758701.1"/>
    </source>
</evidence>
<dbReference type="InParanoid" id="A0A6J2Y642"/>
<dbReference type="FunCoup" id="A0A6J2Y642">
    <property type="interactions" value="1393"/>
</dbReference>
<dbReference type="GeneID" id="115884301"/>
<dbReference type="GO" id="GO:0004045">
    <property type="term" value="F:peptidyl-tRNA hydrolase activity"/>
    <property type="evidence" value="ECO:0007669"/>
    <property type="project" value="UniProtKB-EC"/>
</dbReference>
<accession>A0A6J2Y642</accession>
<dbReference type="PROSITE" id="PS00745">
    <property type="entry name" value="RF_PROK_I"/>
    <property type="match status" value="1"/>
</dbReference>
<reference evidence="7" key="1">
    <citation type="submission" date="2025-08" db="UniProtKB">
        <authorList>
            <consortium name="RefSeq"/>
        </authorList>
    </citation>
    <scope>IDENTIFICATION</scope>
    <source>
        <tissue evidence="7">Gonads</tissue>
    </source>
</reference>
<dbReference type="PANTHER" id="PTHR11075:SF54">
    <property type="entry name" value="LARGE RIBOSOMAL SUBUNIT PROTEIN ML62"/>
    <property type="match status" value="1"/>
</dbReference>
<keyword evidence="6" id="KW-1185">Reference proteome</keyword>
<dbReference type="AlphaFoldDB" id="A0A6J2Y642"/>
<dbReference type="FunFam" id="3.30.160.20:FF:000046">
    <property type="entry name" value="Peptidyl-tRNA hydrolase ICT1"/>
    <property type="match status" value="1"/>
</dbReference>